<dbReference type="Pfam" id="PF08603">
    <property type="entry name" value="CAP_C"/>
    <property type="match status" value="1"/>
</dbReference>
<dbReference type="GO" id="GO:0008179">
    <property type="term" value="F:adenylate cyclase binding"/>
    <property type="evidence" value="ECO:0007669"/>
    <property type="project" value="TreeGrafter"/>
</dbReference>
<dbReference type="PANTHER" id="PTHR10652">
    <property type="entry name" value="ADENYLYL CYCLASE-ASSOCIATED PROTEIN"/>
    <property type="match status" value="1"/>
</dbReference>
<dbReference type="GO" id="GO:0005737">
    <property type="term" value="C:cytoplasm"/>
    <property type="evidence" value="ECO:0007669"/>
    <property type="project" value="TreeGrafter"/>
</dbReference>
<gene>
    <name evidence="3" type="ORF">GIB67_010356</name>
</gene>
<dbReference type="GO" id="GO:0003779">
    <property type="term" value="F:actin binding"/>
    <property type="evidence" value="ECO:0007669"/>
    <property type="project" value="InterPro"/>
</dbReference>
<dbReference type="PROSITE" id="PS51329">
    <property type="entry name" value="C_CAP_COFACTOR_C"/>
    <property type="match status" value="1"/>
</dbReference>
<dbReference type="SMART" id="SM00673">
    <property type="entry name" value="CARP"/>
    <property type="match status" value="1"/>
</dbReference>
<dbReference type="AlphaFoldDB" id="A0A7J7MAC4"/>
<proteinExistence type="inferred from homology"/>
<dbReference type="Proteomes" id="UP000541444">
    <property type="component" value="Unassembled WGS sequence"/>
</dbReference>
<keyword evidence="4" id="KW-1185">Reference proteome</keyword>
<evidence type="ECO:0000313" key="3">
    <source>
        <dbReference type="EMBL" id="KAF6151782.1"/>
    </source>
</evidence>
<evidence type="ECO:0000313" key="4">
    <source>
        <dbReference type="Proteomes" id="UP000541444"/>
    </source>
</evidence>
<reference evidence="3 4" key="1">
    <citation type="journal article" date="2020" name="IScience">
        <title>Genome Sequencing of the Endangered Kingdonia uniflora (Circaeasteraceae, Ranunculales) Reveals Potential Mechanisms of Evolutionary Specialization.</title>
        <authorList>
            <person name="Sun Y."/>
            <person name="Deng T."/>
            <person name="Zhang A."/>
            <person name="Moore M.J."/>
            <person name="Landis J.B."/>
            <person name="Lin N."/>
            <person name="Zhang H."/>
            <person name="Zhang X."/>
            <person name="Huang J."/>
            <person name="Zhang X."/>
            <person name="Sun H."/>
            <person name="Wang H."/>
        </authorList>
    </citation>
    <scope>NUCLEOTIDE SEQUENCE [LARGE SCALE GENOMIC DNA]</scope>
    <source>
        <strain evidence="3">TB1705</strain>
        <tissue evidence="3">Leaf</tissue>
    </source>
</reference>
<dbReference type="OrthoDB" id="1601at2759"/>
<dbReference type="GO" id="GO:0019933">
    <property type="term" value="P:cAMP-mediated signaling"/>
    <property type="evidence" value="ECO:0007669"/>
    <property type="project" value="TreeGrafter"/>
</dbReference>
<evidence type="ECO:0000259" key="2">
    <source>
        <dbReference type="PROSITE" id="PS51329"/>
    </source>
</evidence>
<dbReference type="SUPFAM" id="SSF69340">
    <property type="entry name" value="C-terminal domain of adenylylcyclase associated protein"/>
    <property type="match status" value="1"/>
</dbReference>
<dbReference type="GO" id="GO:0007015">
    <property type="term" value="P:actin filament organization"/>
    <property type="evidence" value="ECO:0007669"/>
    <property type="project" value="TreeGrafter"/>
</dbReference>
<dbReference type="InterPro" id="IPR001837">
    <property type="entry name" value="Adenylate_cyclase-assoc_CAP"/>
</dbReference>
<dbReference type="InterPro" id="IPR036223">
    <property type="entry name" value="CAP_C_sf"/>
</dbReference>
<dbReference type="InterPro" id="IPR013912">
    <property type="entry name" value="Adenylate_cyclase-assoc_CAP_C"/>
</dbReference>
<feature type="domain" description="C-CAP/cofactor C-like" evidence="2">
    <location>
        <begin position="1"/>
        <end position="78"/>
    </location>
</feature>
<comment type="caution">
    <text evidence="3">The sequence shown here is derived from an EMBL/GenBank/DDBJ whole genome shotgun (WGS) entry which is preliminary data.</text>
</comment>
<evidence type="ECO:0000256" key="1">
    <source>
        <dbReference type="ARBA" id="ARBA00007659"/>
    </source>
</evidence>
<dbReference type="InterPro" id="IPR016098">
    <property type="entry name" value="CAP/MinC_C"/>
</dbReference>
<comment type="similarity">
    <text evidence="1">Belongs to the CAP family.</text>
</comment>
<dbReference type="InterPro" id="IPR017901">
    <property type="entry name" value="C-CAP_CF_C-like"/>
</dbReference>
<accession>A0A7J7MAC4</accession>
<protein>
    <recommendedName>
        <fullName evidence="2">C-CAP/cofactor C-like domain-containing protein</fullName>
    </recommendedName>
</protein>
<organism evidence="3 4">
    <name type="scientific">Kingdonia uniflora</name>
    <dbReference type="NCBI Taxonomy" id="39325"/>
    <lineage>
        <taxon>Eukaryota</taxon>
        <taxon>Viridiplantae</taxon>
        <taxon>Streptophyta</taxon>
        <taxon>Embryophyta</taxon>
        <taxon>Tracheophyta</taxon>
        <taxon>Spermatophyta</taxon>
        <taxon>Magnoliopsida</taxon>
        <taxon>Ranunculales</taxon>
        <taxon>Circaeasteraceae</taxon>
        <taxon>Kingdonia</taxon>
    </lineage>
</organism>
<sequence>MAVVLMDVVATCEIVNCNGVEVQCQGSTPKISVDNTTGFQLYLSKNSLETSITMAKSSEINVLLPGAEASDDWVWTSLFYIIVPA</sequence>
<dbReference type="EMBL" id="JACGCM010001659">
    <property type="protein sequence ID" value="KAF6151782.1"/>
    <property type="molecule type" value="Genomic_DNA"/>
</dbReference>
<name>A0A7J7MAC4_9MAGN</name>
<dbReference type="PANTHER" id="PTHR10652:SF0">
    <property type="entry name" value="ADENYLYL CYCLASE-ASSOCIATED PROTEIN"/>
    <property type="match status" value="1"/>
</dbReference>
<dbReference type="InterPro" id="IPR006599">
    <property type="entry name" value="CARP_motif"/>
</dbReference>
<dbReference type="Gene3D" id="2.160.20.70">
    <property type="match status" value="1"/>
</dbReference>